<comment type="caution">
    <text evidence="20">The sequence shown here is derived from an EMBL/GenBank/DDBJ whole genome shotgun (WGS) entry which is preliminary data.</text>
</comment>
<keyword evidence="8" id="KW-0133">Cell shape</keyword>
<accession>A0A2I1K3U8</accession>
<dbReference type="AlphaFoldDB" id="A0A2I1K3U8"/>
<dbReference type="Gene3D" id="3.40.50.12800">
    <property type="match status" value="1"/>
</dbReference>
<evidence type="ECO:0000256" key="8">
    <source>
        <dbReference type="ARBA" id="ARBA00022960"/>
    </source>
</evidence>
<comment type="catalytic activity">
    <reaction evidence="14">
        <text>Preferential cleavage: (Ac)2-L-Lys-D-Ala-|-D-Ala. Also transpeptidation of peptidyl-alanyl moieties that are N-acyl substituents of D-alanine.</text>
        <dbReference type="EC" id="3.4.16.4"/>
    </reaction>
</comment>
<dbReference type="InterPro" id="IPR001460">
    <property type="entry name" value="PCN-bd_Tpept"/>
</dbReference>
<evidence type="ECO:0000259" key="19">
    <source>
        <dbReference type="Pfam" id="PF00912"/>
    </source>
</evidence>
<evidence type="ECO:0000256" key="2">
    <source>
        <dbReference type="ARBA" id="ARBA00022645"/>
    </source>
</evidence>
<dbReference type="SUPFAM" id="SSF53955">
    <property type="entry name" value="Lysozyme-like"/>
    <property type="match status" value="1"/>
</dbReference>
<proteinExistence type="predicted"/>
<keyword evidence="4" id="KW-0328">Glycosyltransferase</keyword>
<evidence type="ECO:0000256" key="15">
    <source>
        <dbReference type="ARBA" id="ARBA00049902"/>
    </source>
</evidence>
<feature type="domain" description="Penicillin-binding protein transpeptidase" evidence="18">
    <location>
        <begin position="564"/>
        <end position="825"/>
    </location>
</feature>
<evidence type="ECO:0000256" key="3">
    <source>
        <dbReference type="ARBA" id="ARBA00022670"/>
    </source>
</evidence>
<keyword evidence="1" id="KW-1003">Cell membrane</keyword>
<evidence type="ECO:0000256" key="1">
    <source>
        <dbReference type="ARBA" id="ARBA00022475"/>
    </source>
</evidence>
<evidence type="ECO:0000256" key="14">
    <source>
        <dbReference type="ARBA" id="ARBA00034000"/>
    </source>
</evidence>
<dbReference type="PANTHER" id="PTHR32282:SF32">
    <property type="entry name" value="PENICILLIN-BINDING PROTEIN 2A"/>
    <property type="match status" value="1"/>
</dbReference>
<dbReference type="EMBL" id="PKHE01000004">
    <property type="protein sequence ID" value="PKY90313.1"/>
    <property type="molecule type" value="Genomic_DNA"/>
</dbReference>
<evidence type="ECO:0000313" key="21">
    <source>
        <dbReference type="Proteomes" id="UP000234384"/>
    </source>
</evidence>
<gene>
    <name evidence="20" type="ORF">CYJ57_02455</name>
</gene>
<feature type="region of interest" description="Disordered" evidence="16">
    <location>
        <begin position="947"/>
        <end position="981"/>
    </location>
</feature>
<dbReference type="Pfam" id="PF00912">
    <property type="entry name" value="Transgly"/>
    <property type="match status" value="1"/>
</dbReference>
<feature type="transmembrane region" description="Helical" evidence="17">
    <location>
        <begin position="175"/>
        <end position="207"/>
    </location>
</feature>
<keyword evidence="9" id="KW-0573">Peptidoglycan synthesis</keyword>
<dbReference type="GO" id="GO:0030288">
    <property type="term" value="C:outer membrane-bounded periplasmic space"/>
    <property type="evidence" value="ECO:0007669"/>
    <property type="project" value="TreeGrafter"/>
</dbReference>
<dbReference type="InterPro" id="IPR001264">
    <property type="entry name" value="Glyco_trans_51"/>
</dbReference>
<evidence type="ECO:0000256" key="10">
    <source>
        <dbReference type="ARBA" id="ARBA00022989"/>
    </source>
</evidence>
<feature type="domain" description="Glycosyl transferase family 51" evidence="19">
    <location>
        <begin position="239"/>
        <end position="422"/>
    </location>
</feature>
<evidence type="ECO:0000256" key="11">
    <source>
        <dbReference type="ARBA" id="ARBA00023136"/>
    </source>
</evidence>
<feature type="compositionally biased region" description="Polar residues" evidence="16">
    <location>
        <begin position="1"/>
        <end position="18"/>
    </location>
</feature>
<dbReference type="PANTHER" id="PTHR32282">
    <property type="entry name" value="BINDING PROTEIN TRANSPEPTIDASE, PUTATIVE-RELATED"/>
    <property type="match status" value="1"/>
</dbReference>
<feature type="compositionally biased region" description="Basic and acidic residues" evidence="16">
    <location>
        <begin position="91"/>
        <end position="106"/>
    </location>
</feature>
<reference evidence="20 21" key="1">
    <citation type="submission" date="2017-12" db="EMBL/GenBank/DDBJ databases">
        <title>Phylogenetic diversity of female urinary microbiome.</title>
        <authorList>
            <person name="Thomas-White K."/>
            <person name="Wolfe A.J."/>
        </authorList>
    </citation>
    <scope>NUCLEOTIDE SEQUENCE [LARGE SCALE GENOMIC DNA]</scope>
    <source>
        <strain evidence="20 21">UMB0898</strain>
    </source>
</reference>
<evidence type="ECO:0000259" key="18">
    <source>
        <dbReference type="Pfam" id="PF00905"/>
    </source>
</evidence>
<dbReference type="GO" id="GO:0008658">
    <property type="term" value="F:penicillin binding"/>
    <property type="evidence" value="ECO:0007669"/>
    <property type="project" value="InterPro"/>
</dbReference>
<dbReference type="GO" id="GO:0009002">
    <property type="term" value="F:serine-type D-Ala-D-Ala carboxypeptidase activity"/>
    <property type="evidence" value="ECO:0007669"/>
    <property type="project" value="UniProtKB-EC"/>
</dbReference>
<dbReference type="GO" id="GO:0009252">
    <property type="term" value="P:peptidoglycan biosynthetic process"/>
    <property type="evidence" value="ECO:0007669"/>
    <property type="project" value="UniProtKB-KW"/>
</dbReference>
<dbReference type="GO" id="GO:0006508">
    <property type="term" value="P:proteolysis"/>
    <property type="evidence" value="ECO:0007669"/>
    <property type="project" value="UniProtKB-KW"/>
</dbReference>
<evidence type="ECO:0000256" key="17">
    <source>
        <dbReference type="SAM" id="Phobius"/>
    </source>
</evidence>
<sequence length="981" mass="110575">MDSKDSNQNNLQSKNKINQSKHKAPEIKENLEATQVHKFSPPKKSDDTNQELTKVIDRKALNKKLNKQDAIKAAHRQNLEKRQQANSNTMSEKHHIDGRRTTELPSRRNRKKARPSLESWFKRPTSQTGAEEPSNDSQKKKARSRSKTSSKDTGPSNYSLSQYTAKEKSQMILNIVLGVFGKLLLIALVILLLGGALVGGIGIGYFANLVSDTPPPSREEMAAKINHLEQQSTLYYASGEPIANVRTDIVRSITELEDISPFIIDGLIATEDEHFREHPGVVPKAIIRATIENLLTGSGTGGSTLTQQLVKQQLLTDEVTFFRKANEILLALRVENYFSKDEILTAYLNVASFGRNNNGDNIAGIGKAAEGIFGVKPSEVTLPQAAFLVGLPQAPYNYTPYNQYGHLREDLTDGIERMHEVLFRMYREQKITKEQYEEAKQHDITKDFLPMVPRQEERQSYLYNTIMKGAIEKLMLMKIQADNLSWQEVYQDDDWYNEYYFEAEKQLQLGGYKVYSTIDREIYDQLQVSAQAYNDQIGVTYDGIYTDPETGHETYYVESVQTGMVVIENATGKVLGFVAGTDFENNQIDHAFSMRRSPGSTIKPLAVYGPAIENNLINPATVVPDTAFIEEYEDGSYWAPTNYGNAISNTNITVRRALLRSDNLPAIRVYNDLIQRGVPIIDYLAQMGFNTVDSYTYEDTQNLAFSIGGVTTGPTVFEETRAFTTFANGGKYIEGYFIERIEDAFGNVIFQQDTPAKDVFSEDTNYLMVDMLRDTLSQGTGRTANENLAFTADWIMKTGISEHSKDIWVLGSTPKVTIGSWIGYDSRYQDYTIDVNDGFGLESVRSQIYWAKIVNDLYNLRPDIFGTEQTFQQPESVIQQEIVELTGTLPGTTIVNGQTYNLSGPLKSELFKITNPAPPLTSNFLFGATEEEQYSFWSQQASLEYKLRQQQQQQETTTEDDEETTQEASEEVSEDTSSNDQ</sequence>
<organism evidence="20 21">
    <name type="scientific">Falseniella ignava</name>
    <dbReference type="NCBI Taxonomy" id="137730"/>
    <lineage>
        <taxon>Bacteria</taxon>
        <taxon>Bacillati</taxon>
        <taxon>Bacillota</taxon>
        <taxon>Bacilli</taxon>
        <taxon>Lactobacillales</taxon>
        <taxon>Aerococcaceae</taxon>
        <taxon>Falseniella</taxon>
    </lineage>
</organism>
<evidence type="ECO:0000256" key="9">
    <source>
        <dbReference type="ARBA" id="ARBA00022984"/>
    </source>
</evidence>
<dbReference type="SUPFAM" id="SSF56601">
    <property type="entry name" value="beta-lactamase/transpeptidase-like"/>
    <property type="match status" value="1"/>
</dbReference>
<feature type="region of interest" description="Disordered" evidence="16">
    <location>
        <begin position="1"/>
        <end position="159"/>
    </location>
</feature>
<dbReference type="InterPro" id="IPR012338">
    <property type="entry name" value="Beta-lactam/transpept-like"/>
</dbReference>
<dbReference type="Gene3D" id="1.10.3810.10">
    <property type="entry name" value="Biosynthetic peptidoglycan transglycosylase-like"/>
    <property type="match status" value="1"/>
</dbReference>
<evidence type="ECO:0000256" key="7">
    <source>
        <dbReference type="ARBA" id="ARBA00022801"/>
    </source>
</evidence>
<feature type="compositionally biased region" description="Acidic residues" evidence="16">
    <location>
        <begin position="957"/>
        <end position="974"/>
    </location>
</feature>
<keyword evidence="2" id="KW-0121">Carboxypeptidase</keyword>
<name>A0A2I1K3U8_9LACT</name>
<evidence type="ECO:0000256" key="5">
    <source>
        <dbReference type="ARBA" id="ARBA00022679"/>
    </source>
</evidence>
<feature type="compositionally biased region" description="Basic and acidic residues" evidence="16">
    <location>
        <begin position="54"/>
        <end position="83"/>
    </location>
</feature>
<evidence type="ECO:0000256" key="6">
    <source>
        <dbReference type="ARBA" id="ARBA00022692"/>
    </source>
</evidence>
<evidence type="ECO:0000313" key="20">
    <source>
        <dbReference type="EMBL" id="PKY90313.1"/>
    </source>
</evidence>
<keyword evidence="10 17" id="KW-1133">Transmembrane helix</keyword>
<dbReference type="InterPro" id="IPR050396">
    <property type="entry name" value="Glycosyltr_51/Transpeptidase"/>
</dbReference>
<dbReference type="GO" id="GO:0071555">
    <property type="term" value="P:cell wall organization"/>
    <property type="evidence" value="ECO:0007669"/>
    <property type="project" value="UniProtKB-KW"/>
</dbReference>
<protein>
    <submittedName>
        <fullName evidence="20">Transglycosylase</fullName>
    </submittedName>
</protein>
<dbReference type="Pfam" id="PF00905">
    <property type="entry name" value="Transpeptidase"/>
    <property type="match status" value="1"/>
</dbReference>
<dbReference type="Gene3D" id="3.40.710.10">
    <property type="entry name" value="DD-peptidase/beta-lactamase superfamily"/>
    <property type="match status" value="1"/>
</dbReference>
<keyword evidence="12" id="KW-0511">Multifunctional enzyme</keyword>
<evidence type="ECO:0000256" key="16">
    <source>
        <dbReference type="SAM" id="MobiDB-lite"/>
    </source>
</evidence>
<dbReference type="GO" id="GO:0008360">
    <property type="term" value="P:regulation of cell shape"/>
    <property type="evidence" value="ECO:0007669"/>
    <property type="project" value="UniProtKB-KW"/>
</dbReference>
<dbReference type="InterPro" id="IPR023346">
    <property type="entry name" value="Lysozyme-like_dom_sf"/>
</dbReference>
<dbReference type="Proteomes" id="UP000234384">
    <property type="component" value="Unassembled WGS sequence"/>
</dbReference>
<evidence type="ECO:0000256" key="4">
    <source>
        <dbReference type="ARBA" id="ARBA00022676"/>
    </source>
</evidence>
<evidence type="ECO:0000256" key="12">
    <source>
        <dbReference type="ARBA" id="ARBA00023268"/>
    </source>
</evidence>
<keyword evidence="7" id="KW-0378">Hydrolase</keyword>
<keyword evidence="6 17" id="KW-0812">Transmembrane</keyword>
<dbReference type="Gene3D" id="3.90.1310.40">
    <property type="match status" value="1"/>
</dbReference>
<dbReference type="GO" id="GO:0008955">
    <property type="term" value="F:peptidoglycan glycosyltransferase activity"/>
    <property type="evidence" value="ECO:0007669"/>
    <property type="project" value="UniProtKB-EC"/>
</dbReference>
<keyword evidence="13" id="KW-0961">Cell wall biogenesis/degradation</keyword>
<comment type="catalytic activity">
    <reaction evidence="15">
        <text>[GlcNAc-(1-&gt;4)-Mur2Ac(oyl-L-Ala-gamma-D-Glu-L-Lys-D-Ala-D-Ala)](n)-di-trans,octa-cis-undecaprenyl diphosphate + beta-D-GlcNAc-(1-&gt;4)-Mur2Ac(oyl-L-Ala-gamma-D-Glu-L-Lys-D-Ala-D-Ala)-di-trans,octa-cis-undecaprenyl diphosphate = [GlcNAc-(1-&gt;4)-Mur2Ac(oyl-L-Ala-gamma-D-Glu-L-Lys-D-Ala-D-Ala)](n+1)-di-trans,octa-cis-undecaprenyl diphosphate + di-trans,octa-cis-undecaprenyl diphosphate + H(+)</text>
        <dbReference type="Rhea" id="RHEA:23708"/>
        <dbReference type="Rhea" id="RHEA-COMP:9602"/>
        <dbReference type="Rhea" id="RHEA-COMP:9603"/>
        <dbReference type="ChEBI" id="CHEBI:15378"/>
        <dbReference type="ChEBI" id="CHEBI:58405"/>
        <dbReference type="ChEBI" id="CHEBI:60033"/>
        <dbReference type="ChEBI" id="CHEBI:78435"/>
        <dbReference type="EC" id="2.4.99.28"/>
    </reaction>
</comment>
<keyword evidence="5" id="KW-0808">Transferase</keyword>
<keyword evidence="3" id="KW-0645">Protease</keyword>
<dbReference type="RefSeq" id="WP_101953939.1">
    <property type="nucleotide sequence ID" value="NZ_PKHE01000004.1"/>
</dbReference>
<evidence type="ECO:0000256" key="13">
    <source>
        <dbReference type="ARBA" id="ARBA00023316"/>
    </source>
</evidence>
<dbReference type="OrthoDB" id="9766909at2"/>
<dbReference type="InterPro" id="IPR036950">
    <property type="entry name" value="PBP_transglycosylase"/>
</dbReference>
<keyword evidence="11 17" id="KW-0472">Membrane</keyword>